<reference evidence="14" key="1">
    <citation type="submission" date="2021-06" db="EMBL/GenBank/DDBJ databases">
        <authorList>
            <person name="Hodson N. C."/>
            <person name="Mongue J. A."/>
            <person name="Jaron S. K."/>
        </authorList>
    </citation>
    <scope>NUCLEOTIDE SEQUENCE</scope>
</reference>
<evidence type="ECO:0000256" key="6">
    <source>
        <dbReference type="ARBA" id="ARBA00023065"/>
    </source>
</evidence>
<gene>
    <name evidence="14" type="ORF">AFUS01_LOCUS6746</name>
</gene>
<dbReference type="Pfam" id="PF10613">
    <property type="entry name" value="Lig_chan-Glu_bd"/>
    <property type="match status" value="1"/>
</dbReference>
<proteinExistence type="predicted"/>
<evidence type="ECO:0000256" key="2">
    <source>
        <dbReference type="ARBA" id="ARBA00022448"/>
    </source>
</evidence>
<dbReference type="GO" id="GO:0015276">
    <property type="term" value="F:ligand-gated monoatomic ion channel activity"/>
    <property type="evidence" value="ECO:0007669"/>
    <property type="project" value="InterPro"/>
</dbReference>
<evidence type="ECO:0000256" key="1">
    <source>
        <dbReference type="ARBA" id="ARBA00004651"/>
    </source>
</evidence>
<keyword evidence="6" id="KW-0406">Ion transport</keyword>
<keyword evidence="11" id="KW-0407">Ion channel</keyword>
<keyword evidence="4 12" id="KW-0812">Transmembrane</keyword>
<feature type="transmembrane region" description="Helical" evidence="12">
    <location>
        <begin position="246"/>
        <end position="265"/>
    </location>
</feature>
<dbReference type="InterPro" id="IPR052192">
    <property type="entry name" value="Insect_Ionotropic_Sensory_Rcpt"/>
</dbReference>
<evidence type="ECO:0000313" key="15">
    <source>
        <dbReference type="Proteomes" id="UP000708208"/>
    </source>
</evidence>
<evidence type="ECO:0000256" key="10">
    <source>
        <dbReference type="ARBA" id="ARBA00023286"/>
    </source>
</evidence>
<dbReference type="GO" id="GO:0005886">
    <property type="term" value="C:plasma membrane"/>
    <property type="evidence" value="ECO:0007669"/>
    <property type="project" value="UniProtKB-SubCell"/>
</dbReference>
<dbReference type="AlphaFoldDB" id="A0A8J2JG16"/>
<dbReference type="Proteomes" id="UP000708208">
    <property type="component" value="Unassembled WGS sequence"/>
</dbReference>
<dbReference type="PANTHER" id="PTHR42643">
    <property type="entry name" value="IONOTROPIC RECEPTOR 20A-RELATED"/>
    <property type="match status" value="1"/>
</dbReference>
<evidence type="ECO:0000256" key="9">
    <source>
        <dbReference type="ARBA" id="ARBA00023180"/>
    </source>
</evidence>
<evidence type="ECO:0000259" key="13">
    <source>
        <dbReference type="Pfam" id="PF10613"/>
    </source>
</evidence>
<keyword evidence="2" id="KW-0813">Transport</keyword>
<evidence type="ECO:0000256" key="8">
    <source>
        <dbReference type="ARBA" id="ARBA00023170"/>
    </source>
</evidence>
<evidence type="ECO:0000256" key="4">
    <source>
        <dbReference type="ARBA" id="ARBA00022692"/>
    </source>
</evidence>
<evidence type="ECO:0000256" key="11">
    <source>
        <dbReference type="ARBA" id="ARBA00023303"/>
    </source>
</evidence>
<sequence>MQNLKYKLRLKINKKLVKPTLLVPQCHNCPRVLKQEISSDINKLFPTVTKNLTGTFLKVSAKPGLALNAVFGKDPQGKITLAGGFCNEIFLILQKKFEFNFSVQFQDGFGKRLPNGTFSGIVGSIQRGEADIAIDIGLSAQRTEVIEYLPPVIFTTVRFFTKMPAHVPRWKLILEPFTASLWLAIFLCLGVISVSYFCFIISEKKIRNIPLQSMSWGTMLRNSGGFIFKPILEQDITDSMWDHIQILRLLATIWFFVSIVFATAYRAKLTTLRSIPLPEIVPETFKELAESEYKPTLHFVGGMIYASIEGSSNPVFKTIGKKLGLEKVLQTCLVEALQGGSACIAMDSITVYEGVKNFSNVDGNAVLRMSKDAFFSIFGGAALKKHSVLSQDFSRSIRRLFDMGIVKRLQDIELTRARQRGRLWAKMKAREEKWRESNNDSPNALSIVDIYAVLIVISIYWLISVGTFSAEFLWVKRRWEFILRISGLIYCDHKTSSNQDRKFKTLSNKYTHSLNVTEKLKFLNYLSHI</sequence>
<feature type="transmembrane region" description="Helical" evidence="12">
    <location>
        <begin position="450"/>
        <end position="475"/>
    </location>
</feature>
<evidence type="ECO:0000256" key="12">
    <source>
        <dbReference type="SAM" id="Phobius"/>
    </source>
</evidence>
<evidence type="ECO:0000256" key="3">
    <source>
        <dbReference type="ARBA" id="ARBA00022475"/>
    </source>
</evidence>
<keyword evidence="10" id="KW-1071">Ligand-gated ion channel</keyword>
<keyword evidence="9" id="KW-0325">Glycoprotein</keyword>
<dbReference type="OrthoDB" id="9997229at2759"/>
<feature type="domain" description="Ionotropic glutamate receptor L-glutamate and glycine-binding" evidence="13">
    <location>
        <begin position="80"/>
        <end position="159"/>
    </location>
</feature>
<evidence type="ECO:0000256" key="7">
    <source>
        <dbReference type="ARBA" id="ARBA00023136"/>
    </source>
</evidence>
<comment type="subcellular location">
    <subcellularLocation>
        <location evidence="1">Cell membrane</location>
        <topology evidence="1">Multi-pass membrane protein</topology>
    </subcellularLocation>
</comment>
<evidence type="ECO:0000256" key="5">
    <source>
        <dbReference type="ARBA" id="ARBA00022989"/>
    </source>
</evidence>
<keyword evidence="15" id="KW-1185">Reference proteome</keyword>
<protein>
    <recommendedName>
        <fullName evidence="13">Ionotropic glutamate receptor L-glutamate and glycine-binding domain-containing protein</fullName>
    </recommendedName>
</protein>
<keyword evidence="3" id="KW-1003">Cell membrane</keyword>
<name>A0A8J2JG16_9HEXA</name>
<keyword evidence="8" id="KW-0675">Receptor</keyword>
<keyword evidence="7 12" id="KW-0472">Membrane</keyword>
<evidence type="ECO:0000313" key="14">
    <source>
        <dbReference type="EMBL" id="CAG7717282.1"/>
    </source>
</evidence>
<comment type="caution">
    <text evidence="14">The sequence shown here is derived from an EMBL/GenBank/DDBJ whole genome shotgun (WGS) entry which is preliminary data.</text>
</comment>
<keyword evidence="5 12" id="KW-1133">Transmembrane helix</keyword>
<dbReference type="InterPro" id="IPR019594">
    <property type="entry name" value="Glu/Gly-bd"/>
</dbReference>
<organism evidence="14 15">
    <name type="scientific">Allacma fusca</name>
    <dbReference type="NCBI Taxonomy" id="39272"/>
    <lineage>
        <taxon>Eukaryota</taxon>
        <taxon>Metazoa</taxon>
        <taxon>Ecdysozoa</taxon>
        <taxon>Arthropoda</taxon>
        <taxon>Hexapoda</taxon>
        <taxon>Collembola</taxon>
        <taxon>Symphypleona</taxon>
        <taxon>Sminthuridae</taxon>
        <taxon>Allacma</taxon>
    </lineage>
</organism>
<feature type="transmembrane region" description="Helical" evidence="12">
    <location>
        <begin position="181"/>
        <end position="201"/>
    </location>
</feature>
<accession>A0A8J2JG16</accession>
<dbReference type="PANTHER" id="PTHR42643:SF24">
    <property type="entry name" value="IONOTROPIC RECEPTOR 60A"/>
    <property type="match status" value="1"/>
</dbReference>
<dbReference type="EMBL" id="CAJVCH010044456">
    <property type="protein sequence ID" value="CAG7717282.1"/>
    <property type="molecule type" value="Genomic_DNA"/>
</dbReference>